<organism evidence="12 13">
    <name type="scientific">Oryza sativa subsp. indica</name>
    <name type="common">Rice</name>
    <dbReference type="NCBI Taxonomy" id="39946"/>
    <lineage>
        <taxon>Eukaryota</taxon>
        <taxon>Viridiplantae</taxon>
        <taxon>Streptophyta</taxon>
        <taxon>Embryophyta</taxon>
        <taxon>Tracheophyta</taxon>
        <taxon>Spermatophyta</taxon>
        <taxon>Magnoliopsida</taxon>
        <taxon>Liliopsida</taxon>
        <taxon>Poales</taxon>
        <taxon>Poaceae</taxon>
        <taxon>BOP clade</taxon>
        <taxon>Oryzoideae</taxon>
        <taxon>Oryzeae</taxon>
        <taxon>Oryzinae</taxon>
        <taxon>Oryza</taxon>
        <taxon>Oryza sativa</taxon>
    </lineage>
</organism>
<keyword evidence="6" id="KW-0704">Schiff base</keyword>
<proteinExistence type="inferred from homology"/>
<evidence type="ECO:0000313" key="12">
    <source>
        <dbReference type="EMBL" id="EAZ02455.1"/>
    </source>
</evidence>
<dbReference type="Proteomes" id="UP000007015">
    <property type="component" value="Chromosome 7"/>
</dbReference>
<dbReference type="GO" id="GO:0006520">
    <property type="term" value="P:amino acid metabolic process"/>
    <property type="evidence" value="ECO:0007669"/>
    <property type="project" value="TreeGrafter"/>
</dbReference>
<name>A2YH94_ORYSI</name>
<dbReference type="Gene3D" id="3.20.20.70">
    <property type="entry name" value="Aldolase class I"/>
    <property type="match status" value="1"/>
</dbReference>
<dbReference type="GO" id="GO:0046982">
    <property type="term" value="F:protein heterodimerization activity"/>
    <property type="evidence" value="ECO:0007669"/>
    <property type="project" value="UniProtKB-ARBA"/>
</dbReference>
<dbReference type="FunFam" id="3.20.20.70:FF:000001">
    <property type="entry name" value="Pyridoxine biosynthesis protein PDX1"/>
    <property type="match status" value="1"/>
</dbReference>
<dbReference type="Gramene" id="BGIOSGA024990-TA">
    <property type="protein sequence ID" value="BGIOSGA024990-PA"/>
    <property type="gene ID" value="BGIOSGA024990"/>
</dbReference>
<evidence type="ECO:0000256" key="4">
    <source>
        <dbReference type="ARBA" id="ARBA00022898"/>
    </source>
</evidence>
<evidence type="ECO:0000256" key="5">
    <source>
        <dbReference type="ARBA" id="ARBA00023239"/>
    </source>
</evidence>
<dbReference type="PROSITE" id="PS51129">
    <property type="entry name" value="PDXS_SNZ_2"/>
    <property type="match status" value="1"/>
</dbReference>
<dbReference type="GO" id="GO:0042823">
    <property type="term" value="P:pyridoxal phosphate biosynthetic process"/>
    <property type="evidence" value="ECO:0007669"/>
    <property type="project" value="InterPro"/>
</dbReference>
<feature type="region of interest" description="Disordered" evidence="10">
    <location>
        <begin position="337"/>
        <end position="366"/>
    </location>
</feature>
<evidence type="ECO:0000256" key="2">
    <source>
        <dbReference type="ARBA" id="ARBA00007281"/>
    </source>
</evidence>
<protein>
    <recommendedName>
        <fullName evidence="3">pyridoxal 5'-phosphate synthase (glutamine hydrolyzing)</fullName>
        <ecNumber evidence="3">4.3.3.6</ecNumber>
    </recommendedName>
</protein>
<dbReference type="InterPro" id="IPR013785">
    <property type="entry name" value="Aldolase_TIM"/>
</dbReference>
<dbReference type="HOGENOM" id="CLU_055352_1_1_1"/>
<reference evidence="12 13" key="1">
    <citation type="journal article" date="2005" name="PLoS Biol.">
        <title>The genomes of Oryza sativa: a history of duplications.</title>
        <authorList>
            <person name="Yu J."/>
            <person name="Wang J."/>
            <person name="Lin W."/>
            <person name="Li S."/>
            <person name="Li H."/>
            <person name="Zhou J."/>
            <person name="Ni P."/>
            <person name="Dong W."/>
            <person name="Hu S."/>
            <person name="Zeng C."/>
            <person name="Zhang J."/>
            <person name="Zhang Y."/>
            <person name="Li R."/>
            <person name="Xu Z."/>
            <person name="Li S."/>
            <person name="Li X."/>
            <person name="Zheng H."/>
            <person name="Cong L."/>
            <person name="Lin L."/>
            <person name="Yin J."/>
            <person name="Geng J."/>
            <person name="Li G."/>
            <person name="Shi J."/>
            <person name="Liu J."/>
            <person name="Lv H."/>
            <person name="Li J."/>
            <person name="Wang J."/>
            <person name="Deng Y."/>
            <person name="Ran L."/>
            <person name="Shi X."/>
            <person name="Wang X."/>
            <person name="Wu Q."/>
            <person name="Li C."/>
            <person name="Ren X."/>
            <person name="Wang J."/>
            <person name="Wang X."/>
            <person name="Li D."/>
            <person name="Liu D."/>
            <person name="Zhang X."/>
            <person name="Ji Z."/>
            <person name="Zhao W."/>
            <person name="Sun Y."/>
            <person name="Zhang Z."/>
            <person name="Bao J."/>
            <person name="Han Y."/>
            <person name="Dong L."/>
            <person name="Ji J."/>
            <person name="Chen P."/>
            <person name="Wu S."/>
            <person name="Liu J."/>
            <person name="Xiao Y."/>
            <person name="Bu D."/>
            <person name="Tan J."/>
            <person name="Yang L."/>
            <person name="Ye C."/>
            <person name="Zhang J."/>
            <person name="Xu J."/>
            <person name="Zhou Y."/>
            <person name="Yu Y."/>
            <person name="Zhang B."/>
            <person name="Zhuang S."/>
            <person name="Wei H."/>
            <person name="Liu B."/>
            <person name="Lei M."/>
            <person name="Yu H."/>
            <person name="Li Y."/>
            <person name="Xu H."/>
            <person name="Wei S."/>
            <person name="He X."/>
            <person name="Fang L."/>
            <person name="Zhang Z."/>
            <person name="Zhang Y."/>
            <person name="Huang X."/>
            <person name="Su Z."/>
            <person name="Tong W."/>
            <person name="Li J."/>
            <person name="Tong Z."/>
            <person name="Li S."/>
            <person name="Ye J."/>
            <person name="Wang L."/>
            <person name="Fang L."/>
            <person name="Lei T."/>
            <person name="Chen C."/>
            <person name="Chen H."/>
            <person name="Xu Z."/>
            <person name="Li H."/>
            <person name="Huang H."/>
            <person name="Zhang F."/>
            <person name="Xu H."/>
            <person name="Li N."/>
            <person name="Zhao C."/>
            <person name="Li S."/>
            <person name="Dong L."/>
            <person name="Huang Y."/>
            <person name="Li L."/>
            <person name="Xi Y."/>
            <person name="Qi Q."/>
            <person name="Li W."/>
            <person name="Zhang B."/>
            <person name="Hu W."/>
            <person name="Zhang Y."/>
            <person name="Tian X."/>
            <person name="Jiao Y."/>
            <person name="Liang X."/>
            <person name="Jin J."/>
            <person name="Gao L."/>
            <person name="Zheng W."/>
            <person name="Hao B."/>
            <person name="Liu S."/>
            <person name="Wang W."/>
            <person name="Yuan L."/>
            <person name="Cao M."/>
            <person name="McDermott J."/>
            <person name="Samudrala R."/>
            <person name="Wang J."/>
            <person name="Wong G.K."/>
            <person name="Yang H."/>
        </authorList>
    </citation>
    <scope>NUCLEOTIDE SEQUENCE [LARGE SCALE GENOMIC DNA]</scope>
    <source>
        <strain evidence="13">cv. 93-11</strain>
    </source>
</reference>
<evidence type="ECO:0000313" key="13">
    <source>
        <dbReference type="Proteomes" id="UP000007015"/>
    </source>
</evidence>
<dbReference type="InterPro" id="IPR011060">
    <property type="entry name" value="RibuloseP-bd_barrel"/>
</dbReference>
<dbReference type="HAMAP" id="MF_01824">
    <property type="entry name" value="PdxS"/>
    <property type="match status" value="1"/>
</dbReference>
<evidence type="ECO:0000256" key="7">
    <source>
        <dbReference type="ARBA" id="ARBA00037142"/>
    </source>
</evidence>
<gene>
    <name evidence="12" type="ORF">OsI_24560</name>
</gene>
<feature type="domain" description="PdxS/SNZ N-terminal" evidence="11">
    <location>
        <begin position="32"/>
        <end position="237"/>
    </location>
</feature>
<dbReference type="EC" id="4.3.3.6" evidence="3"/>
<dbReference type="PROSITE" id="PS01235">
    <property type="entry name" value="PDXS_SNZ_1"/>
    <property type="match status" value="1"/>
</dbReference>
<dbReference type="InterPro" id="IPR001852">
    <property type="entry name" value="PdxS/SNZ"/>
</dbReference>
<accession>A2YH94</accession>
<dbReference type="OMA" id="EKGFNSY"/>
<dbReference type="CDD" id="cd04727">
    <property type="entry name" value="pdxS"/>
    <property type="match status" value="1"/>
</dbReference>
<dbReference type="PANTHER" id="PTHR31829:SF0">
    <property type="entry name" value="PYRIDOXAL 5'-PHOSPHATE SYNTHASE SUBUNIT SNZ1-RELATED"/>
    <property type="match status" value="1"/>
</dbReference>
<keyword evidence="5" id="KW-0456">Lyase</keyword>
<evidence type="ECO:0000256" key="6">
    <source>
        <dbReference type="ARBA" id="ARBA00023270"/>
    </source>
</evidence>
<evidence type="ECO:0000256" key="3">
    <source>
        <dbReference type="ARBA" id="ARBA00012084"/>
    </source>
</evidence>
<dbReference type="NCBIfam" id="TIGR00343">
    <property type="entry name" value="pyridoxal 5'-phosphate synthase lyase subunit PdxS"/>
    <property type="match status" value="1"/>
</dbReference>
<dbReference type="STRING" id="39946.A2YH94"/>
<dbReference type="GO" id="GO:0036381">
    <property type="term" value="F:pyridoxal 5'-phosphate synthase (glutamine hydrolysing) activity"/>
    <property type="evidence" value="ECO:0007669"/>
    <property type="project" value="UniProtKB-EC"/>
</dbReference>
<comment type="similarity">
    <text evidence="2 9">Belongs to the PdxS/SNZ family.</text>
</comment>
<dbReference type="PANTHER" id="PTHR31829">
    <property type="entry name" value="PYRIDOXAL 5'-PHOSPHATE SYNTHASE SUBUNIT SNZ1-RELATED"/>
    <property type="match status" value="1"/>
</dbReference>
<comment type="pathway">
    <text evidence="1">Cofactor biosynthesis; pyridoxal 5'-phosphate biosynthesis.</text>
</comment>
<dbReference type="EMBL" id="CM000132">
    <property type="protein sequence ID" value="EAZ02455.1"/>
    <property type="molecule type" value="Genomic_DNA"/>
</dbReference>
<dbReference type="GO" id="GO:0008615">
    <property type="term" value="P:pyridoxine biosynthetic process"/>
    <property type="evidence" value="ECO:0007669"/>
    <property type="project" value="TreeGrafter"/>
</dbReference>
<keyword evidence="13" id="KW-1185">Reference proteome</keyword>
<dbReference type="SUPFAM" id="SSF51366">
    <property type="entry name" value="Ribulose-phoshate binding barrel"/>
    <property type="match status" value="1"/>
</dbReference>
<evidence type="ECO:0000256" key="9">
    <source>
        <dbReference type="PROSITE-ProRule" id="PRU00481"/>
    </source>
</evidence>
<evidence type="ECO:0000256" key="1">
    <source>
        <dbReference type="ARBA" id="ARBA00004737"/>
    </source>
</evidence>
<dbReference type="GO" id="GO:0005829">
    <property type="term" value="C:cytosol"/>
    <property type="evidence" value="ECO:0007669"/>
    <property type="project" value="UniProtKB-ARBA"/>
</dbReference>
<comment type="function">
    <text evidence="7">Catalyzes the formation of pyridoxal 5'-phosphate from ribose 5-phosphate (RBP), glyceraldehyde 3-phosphate (G3P) and ammonia. The ammonia is provided by PDX2. Can also use ribulose 5-phosphate and dihydroxyacetone phosphate as substrates, resulting from enzyme-catalyzed isomerization of RBP and G3P, respectively. Also plays an indirect role in resistance to singlet oxygen-generating photosensitizers.</text>
</comment>
<keyword evidence="4" id="KW-0663">Pyridoxal phosphate</keyword>
<sequence length="366" mass="39411">MATDGTGVVTVYGSGTNGAALLEPSNHKSATFSVKVGLAQMLRGGVIMDVVTPEQARIAEEAGACAVMALERVPADIRAQGGVARMSDPGLIRDIKRAVTIPVMAKARIGHFVEAQILEAIGVDYVDESEVLTLADDAHHINKHNFRVPFVCGCRDLGEALRRIREGAAMIRTKGEAGTGNVVEAVRHVRSVMGDIRALRNMDDDEVFSYAKRIAAPYDLVMQTKQLGRLPVVQFAAGGVATPADAALMMQLGCDGVFVGSGIFKSGDPARRARAIVQAVTHYSDPRSWRRVAEEPAEVTMVYGGSRREARGKSRRWQDMPISASRRPCNLPLLHEVGSDEHEARSGELEAHELAQPMPRRGGSPS</sequence>
<feature type="compositionally biased region" description="Basic and acidic residues" evidence="10">
    <location>
        <begin position="337"/>
        <end position="353"/>
    </location>
</feature>
<dbReference type="NCBIfam" id="NF003215">
    <property type="entry name" value="PRK04180.1"/>
    <property type="match status" value="1"/>
</dbReference>
<dbReference type="InterPro" id="IPR033755">
    <property type="entry name" value="PdxS/SNZ_N"/>
</dbReference>
<dbReference type="AlphaFoldDB" id="A2YH94"/>
<dbReference type="Pfam" id="PF01680">
    <property type="entry name" value="SOR_SNZ"/>
    <property type="match status" value="1"/>
</dbReference>
<evidence type="ECO:0000256" key="10">
    <source>
        <dbReference type="SAM" id="MobiDB-lite"/>
    </source>
</evidence>
<comment type="catalytic activity">
    <reaction evidence="8">
        <text>aldehydo-D-ribose 5-phosphate + D-glyceraldehyde 3-phosphate + L-glutamine = pyridoxal 5'-phosphate + L-glutamate + phosphate + 3 H2O + H(+)</text>
        <dbReference type="Rhea" id="RHEA:31507"/>
        <dbReference type="ChEBI" id="CHEBI:15377"/>
        <dbReference type="ChEBI" id="CHEBI:15378"/>
        <dbReference type="ChEBI" id="CHEBI:29985"/>
        <dbReference type="ChEBI" id="CHEBI:43474"/>
        <dbReference type="ChEBI" id="CHEBI:58273"/>
        <dbReference type="ChEBI" id="CHEBI:58359"/>
        <dbReference type="ChEBI" id="CHEBI:59776"/>
        <dbReference type="ChEBI" id="CHEBI:597326"/>
        <dbReference type="EC" id="4.3.3.6"/>
    </reaction>
</comment>
<evidence type="ECO:0000259" key="11">
    <source>
        <dbReference type="Pfam" id="PF01680"/>
    </source>
</evidence>
<evidence type="ECO:0000256" key="8">
    <source>
        <dbReference type="ARBA" id="ARBA00047992"/>
    </source>
</evidence>